<keyword evidence="1" id="KW-1133">Transmembrane helix</keyword>
<dbReference type="RefSeq" id="WP_338752676.1">
    <property type="nucleotide sequence ID" value="NZ_CP147404.1"/>
</dbReference>
<evidence type="ECO:0000313" key="3">
    <source>
        <dbReference type="Proteomes" id="UP001387364"/>
    </source>
</evidence>
<name>A0ABZ2N6U5_9BACI</name>
<keyword evidence="3" id="KW-1185">Reference proteome</keyword>
<dbReference type="PANTHER" id="PTHR41309">
    <property type="entry name" value="MEMBRANE PROTEIN-RELATED"/>
    <property type="match status" value="1"/>
</dbReference>
<organism evidence="2 3">
    <name type="scientific">Bacillus kandeliae</name>
    <dbReference type="NCBI Taxonomy" id="3129297"/>
    <lineage>
        <taxon>Bacteria</taxon>
        <taxon>Bacillati</taxon>
        <taxon>Bacillota</taxon>
        <taxon>Bacilli</taxon>
        <taxon>Bacillales</taxon>
        <taxon>Bacillaceae</taxon>
        <taxon>Bacillus</taxon>
    </lineage>
</organism>
<evidence type="ECO:0000313" key="2">
    <source>
        <dbReference type="EMBL" id="WXB93351.1"/>
    </source>
</evidence>
<dbReference type="PANTHER" id="PTHR41309:SF2">
    <property type="entry name" value="MEMBRANE PROTEIN"/>
    <property type="match status" value="1"/>
</dbReference>
<reference evidence="2 3" key="1">
    <citation type="submission" date="2024-02" db="EMBL/GenBank/DDBJ databases">
        <title>Seven novel Bacillus-like species.</title>
        <authorList>
            <person name="Liu G."/>
        </authorList>
    </citation>
    <scope>NUCLEOTIDE SEQUENCE [LARGE SCALE GENOMIC DNA]</scope>
    <source>
        <strain evidence="2 3">FJAT-52991</strain>
    </source>
</reference>
<dbReference type="Pfam" id="PF13346">
    <property type="entry name" value="ABC2_membrane_5"/>
    <property type="match status" value="1"/>
</dbReference>
<accession>A0ABZ2N6U5</accession>
<proteinExistence type="predicted"/>
<sequence>MLNLIKKDLILQKTFLPFYLLFLVSYLWAGMDVAYVIFICSAVFVINSHQYDDKDNANILLNSLPYTRKEIISSKYIGTLLFTIVIIPFCLIGEYFIVDGMKFQFSLESLMLGFLAVMLIAAFYIPFLVKFKAQKLVPVFVFLSIGIIFLIKNTPYLLNKYAIDVVTFFKETSDLKLFSILAVIAVSCYGLSWILSIRIYKNRAF</sequence>
<evidence type="ECO:0000256" key="1">
    <source>
        <dbReference type="SAM" id="Phobius"/>
    </source>
</evidence>
<feature type="transmembrane region" description="Helical" evidence="1">
    <location>
        <begin position="110"/>
        <end position="129"/>
    </location>
</feature>
<dbReference type="InterPro" id="IPR025699">
    <property type="entry name" value="ABC2_memb-like"/>
</dbReference>
<protein>
    <submittedName>
        <fullName evidence="2">ABC-2 transporter permease</fullName>
    </submittedName>
</protein>
<dbReference type="Proteomes" id="UP001387364">
    <property type="component" value="Chromosome"/>
</dbReference>
<dbReference type="EMBL" id="CP147404">
    <property type="protein sequence ID" value="WXB93351.1"/>
    <property type="molecule type" value="Genomic_DNA"/>
</dbReference>
<feature type="transmembrane region" description="Helical" evidence="1">
    <location>
        <begin position="178"/>
        <end position="200"/>
    </location>
</feature>
<feature type="transmembrane region" description="Helical" evidence="1">
    <location>
        <begin position="136"/>
        <end position="158"/>
    </location>
</feature>
<keyword evidence="1" id="KW-0472">Membrane</keyword>
<feature type="transmembrane region" description="Helical" evidence="1">
    <location>
        <begin position="76"/>
        <end position="98"/>
    </location>
</feature>
<keyword evidence="1" id="KW-0812">Transmembrane</keyword>
<gene>
    <name evidence="2" type="ORF">WDJ61_01180</name>
</gene>
<feature type="transmembrane region" description="Helical" evidence="1">
    <location>
        <begin position="20"/>
        <end position="46"/>
    </location>
</feature>